<evidence type="ECO:0000256" key="9">
    <source>
        <dbReference type="SAM" id="Phobius"/>
    </source>
</evidence>
<feature type="domain" description="ABC-2 type transporter transmembrane" evidence="10">
    <location>
        <begin position="84"/>
        <end position="293"/>
    </location>
</feature>
<name>A0A1H1QX84_9ACTN</name>
<feature type="compositionally biased region" description="Low complexity" evidence="8">
    <location>
        <begin position="12"/>
        <end position="21"/>
    </location>
</feature>
<evidence type="ECO:0000256" key="6">
    <source>
        <dbReference type="ARBA" id="ARBA00022989"/>
    </source>
</evidence>
<dbReference type="GO" id="GO:0140359">
    <property type="term" value="F:ABC-type transporter activity"/>
    <property type="evidence" value="ECO:0007669"/>
    <property type="project" value="InterPro"/>
</dbReference>
<evidence type="ECO:0000256" key="2">
    <source>
        <dbReference type="ARBA" id="ARBA00007783"/>
    </source>
</evidence>
<proteinExistence type="inferred from homology"/>
<accession>A0A1H1QX84</accession>
<evidence type="ECO:0000313" key="12">
    <source>
        <dbReference type="Proteomes" id="UP000198859"/>
    </source>
</evidence>
<feature type="transmembrane region" description="Helical" evidence="9">
    <location>
        <begin position="276"/>
        <end position="297"/>
    </location>
</feature>
<evidence type="ECO:0000256" key="4">
    <source>
        <dbReference type="ARBA" id="ARBA00022475"/>
    </source>
</evidence>
<evidence type="ECO:0000256" key="3">
    <source>
        <dbReference type="ARBA" id="ARBA00022448"/>
    </source>
</evidence>
<dbReference type="OrthoDB" id="9789409at2"/>
<keyword evidence="12" id="KW-1185">Reference proteome</keyword>
<dbReference type="InterPro" id="IPR013525">
    <property type="entry name" value="ABC2_TM"/>
</dbReference>
<dbReference type="RefSeq" id="WP_091727967.1">
    <property type="nucleotide sequence ID" value="NZ_LT629757.1"/>
</dbReference>
<feature type="transmembrane region" description="Helical" evidence="9">
    <location>
        <begin position="105"/>
        <end position="125"/>
    </location>
</feature>
<evidence type="ECO:0000256" key="1">
    <source>
        <dbReference type="ARBA" id="ARBA00004651"/>
    </source>
</evidence>
<evidence type="ECO:0000256" key="7">
    <source>
        <dbReference type="ARBA" id="ARBA00023136"/>
    </source>
</evidence>
<evidence type="ECO:0000313" key="11">
    <source>
        <dbReference type="EMBL" id="SDS28128.1"/>
    </source>
</evidence>
<feature type="transmembrane region" description="Helical" evidence="9">
    <location>
        <begin position="214"/>
        <end position="240"/>
    </location>
</feature>
<organism evidence="11 12">
    <name type="scientific">Nocardioides scoriae</name>
    <dbReference type="NCBI Taxonomy" id="642780"/>
    <lineage>
        <taxon>Bacteria</taxon>
        <taxon>Bacillati</taxon>
        <taxon>Actinomycetota</taxon>
        <taxon>Actinomycetes</taxon>
        <taxon>Propionibacteriales</taxon>
        <taxon>Nocardioidaceae</taxon>
        <taxon>Nocardioides</taxon>
    </lineage>
</organism>
<keyword evidence="4" id="KW-1003">Cell membrane</keyword>
<dbReference type="Proteomes" id="UP000198859">
    <property type="component" value="Chromosome I"/>
</dbReference>
<dbReference type="GO" id="GO:0005886">
    <property type="term" value="C:plasma membrane"/>
    <property type="evidence" value="ECO:0007669"/>
    <property type="project" value="UniProtKB-SubCell"/>
</dbReference>
<evidence type="ECO:0000256" key="8">
    <source>
        <dbReference type="SAM" id="MobiDB-lite"/>
    </source>
</evidence>
<feature type="transmembrane region" description="Helical" evidence="9">
    <location>
        <begin position="246"/>
        <end position="264"/>
    </location>
</feature>
<keyword evidence="3" id="KW-0813">Transport</keyword>
<reference evidence="12" key="1">
    <citation type="submission" date="2016-10" db="EMBL/GenBank/DDBJ databases">
        <authorList>
            <person name="Varghese N."/>
            <person name="Submissions S."/>
        </authorList>
    </citation>
    <scope>NUCLEOTIDE SEQUENCE [LARGE SCALE GENOMIC DNA]</scope>
    <source>
        <strain evidence="12">DSM 22127</strain>
    </source>
</reference>
<comment type="similarity">
    <text evidence="2">Belongs to the ABC-2 integral membrane protein family.</text>
</comment>
<comment type="subcellular location">
    <subcellularLocation>
        <location evidence="1">Cell membrane</location>
        <topology evidence="1">Multi-pass membrane protein</topology>
    </subcellularLocation>
</comment>
<sequence length="349" mass="39730">MTDQVHRRGGPADKAAAAAASEEVDEARARKRRARRARRLAARKADSMPVVAATGPRQVRVVDAELREPAPKGGLREVFSQPYLLRLIVRRELAQMYSASLLGLLWSYVQPAMRFAVYYVVMGFILRLHRDFPHFAIHLFTGMVVVHYFSETWNGGTRSIWQNRALVKKMRLPREVFPVASMVVAGYHTLPQMLVLVLACLVAGWHVTWTSVAALLLGLAILTSFAGALALFFSALNVFYRDFQNIVGTILQFMHFMVPMIYPFERIYAAHASHPVLYQIYVANPVAQAVMLFQRFFWYPVVEDKGRVEQAFPPDQWVRGLITLGICLVLLYLAQRFFTRAEGKFPERL</sequence>
<dbReference type="AlphaFoldDB" id="A0A1H1QX84"/>
<keyword evidence="7 9" id="KW-0472">Membrane</keyword>
<evidence type="ECO:0000259" key="10">
    <source>
        <dbReference type="Pfam" id="PF01061"/>
    </source>
</evidence>
<keyword evidence="6 9" id="KW-1133">Transmembrane helix</keyword>
<feature type="compositionally biased region" description="Basic residues" evidence="8">
    <location>
        <begin position="29"/>
        <end position="38"/>
    </location>
</feature>
<protein>
    <submittedName>
        <fullName evidence="11">ABC-2 type transport system permease protein</fullName>
    </submittedName>
</protein>
<keyword evidence="5 9" id="KW-0812">Transmembrane</keyword>
<dbReference type="STRING" id="642780.SAMN04488570_1531"/>
<feature type="transmembrane region" description="Helical" evidence="9">
    <location>
        <begin position="176"/>
        <end position="202"/>
    </location>
</feature>
<dbReference type="EMBL" id="LT629757">
    <property type="protein sequence ID" value="SDS28128.1"/>
    <property type="molecule type" value="Genomic_DNA"/>
</dbReference>
<dbReference type="PANTHER" id="PTHR30413">
    <property type="entry name" value="INNER MEMBRANE TRANSPORT PERMEASE"/>
    <property type="match status" value="1"/>
</dbReference>
<dbReference type="PANTHER" id="PTHR30413:SF10">
    <property type="entry name" value="CAPSULE POLYSACCHARIDE EXPORT INNER-MEMBRANE PROTEIN CTRC"/>
    <property type="match status" value="1"/>
</dbReference>
<feature type="region of interest" description="Disordered" evidence="8">
    <location>
        <begin position="1"/>
        <end position="38"/>
    </location>
</feature>
<feature type="transmembrane region" description="Helical" evidence="9">
    <location>
        <begin position="317"/>
        <end position="334"/>
    </location>
</feature>
<dbReference type="GO" id="GO:0015920">
    <property type="term" value="P:lipopolysaccharide transport"/>
    <property type="evidence" value="ECO:0007669"/>
    <property type="project" value="TreeGrafter"/>
</dbReference>
<evidence type="ECO:0000256" key="5">
    <source>
        <dbReference type="ARBA" id="ARBA00022692"/>
    </source>
</evidence>
<dbReference type="Pfam" id="PF01061">
    <property type="entry name" value="ABC2_membrane"/>
    <property type="match status" value="1"/>
</dbReference>
<gene>
    <name evidence="11" type="ORF">SAMN04488570_1531</name>
</gene>